<dbReference type="EMBL" id="CP035282">
    <property type="protein sequence ID" value="QAT63338.1"/>
    <property type="molecule type" value="Genomic_DNA"/>
</dbReference>
<evidence type="ECO:0000259" key="2">
    <source>
        <dbReference type="SMART" id="SM00899"/>
    </source>
</evidence>
<dbReference type="OrthoDB" id="9811076at2"/>
<dbReference type="SMART" id="SM00899">
    <property type="entry name" value="FeoA"/>
    <property type="match status" value="1"/>
</dbReference>
<dbReference type="InterPro" id="IPR007167">
    <property type="entry name" value="Fe-transptr_FeoA-like"/>
</dbReference>
<gene>
    <name evidence="3" type="ORF">EQM13_00635</name>
</gene>
<dbReference type="PANTHER" id="PTHR42954:SF2">
    <property type="entry name" value="FE(2+) TRANSPORT PROTEIN A"/>
    <property type="match status" value="1"/>
</dbReference>
<sequence>MALTLDKLQVGQSRRISAVGGQGALRRRLLDMGLTPGTLVTVCKMAPMGDPIELELRGYSLSLRLEDAANIELEEESEGHA</sequence>
<dbReference type="GO" id="GO:0046914">
    <property type="term" value="F:transition metal ion binding"/>
    <property type="evidence" value="ECO:0007669"/>
    <property type="project" value="InterPro"/>
</dbReference>
<reference evidence="4" key="1">
    <citation type="submission" date="2019-01" db="EMBL/GenBank/DDBJ databases">
        <title>Draft genomes of a novel of Sporanaerobacter strains.</title>
        <authorList>
            <person name="Ma S."/>
        </authorList>
    </citation>
    <scope>NUCLEOTIDE SEQUENCE [LARGE SCALE GENOMIC DNA]</scope>
    <source>
        <strain evidence="4">NJN-17</strain>
    </source>
</reference>
<name>A0A410QHF0_9FIRM</name>
<proteinExistence type="predicted"/>
<evidence type="ECO:0000313" key="4">
    <source>
        <dbReference type="Proteomes" id="UP000287969"/>
    </source>
</evidence>
<evidence type="ECO:0000313" key="3">
    <source>
        <dbReference type="EMBL" id="QAT63338.1"/>
    </source>
</evidence>
<dbReference type="AlphaFoldDB" id="A0A410QHF0"/>
<dbReference type="InterPro" id="IPR038157">
    <property type="entry name" value="FeoA_core_dom"/>
</dbReference>
<feature type="domain" description="Ferrous iron transporter FeoA-like" evidence="2">
    <location>
        <begin position="3"/>
        <end position="75"/>
    </location>
</feature>
<dbReference type="InterPro" id="IPR008988">
    <property type="entry name" value="Transcriptional_repressor_C"/>
</dbReference>
<dbReference type="PANTHER" id="PTHR42954">
    <property type="entry name" value="FE(2+) TRANSPORT PROTEIN A"/>
    <property type="match status" value="1"/>
</dbReference>
<keyword evidence="4" id="KW-1185">Reference proteome</keyword>
<evidence type="ECO:0000256" key="1">
    <source>
        <dbReference type="ARBA" id="ARBA00023004"/>
    </source>
</evidence>
<dbReference type="InterPro" id="IPR052713">
    <property type="entry name" value="FeoA"/>
</dbReference>
<dbReference type="KEGG" id="spoa:EQM13_00635"/>
<dbReference type="Proteomes" id="UP000287969">
    <property type="component" value="Chromosome"/>
</dbReference>
<organism evidence="3 4">
    <name type="scientific">Acidilutibacter cellobiosedens</name>
    <dbReference type="NCBI Taxonomy" id="2507161"/>
    <lineage>
        <taxon>Bacteria</taxon>
        <taxon>Bacillati</taxon>
        <taxon>Bacillota</taxon>
        <taxon>Tissierellia</taxon>
        <taxon>Tissierellales</taxon>
        <taxon>Acidilutibacteraceae</taxon>
        <taxon>Acidilutibacter</taxon>
    </lineage>
</organism>
<dbReference type="SUPFAM" id="SSF50037">
    <property type="entry name" value="C-terminal domain of transcriptional repressors"/>
    <property type="match status" value="1"/>
</dbReference>
<keyword evidence="1" id="KW-0408">Iron</keyword>
<protein>
    <submittedName>
        <fullName evidence="3">Ferrous iron transport protein A</fullName>
    </submittedName>
</protein>
<accession>A0A410QHF0</accession>
<dbReference type="Gene3D" id="2.30.30.90">
    <property type="match status" value="1"/>
</dbReference>
<dbReference type="Pfam" id="PF04023">
    <property type="entry name" value="FeoA"/>
    <property type="match status" value="1"/>
</dbReference>